<accession>A0ABN7WPD9</accession>
<feature type="non-terminal residue" evidence="1">
    <location>
        <position position="1"/>
    </location>
</feature>
<proteinExistence type="predicted"/>
<evidence type="ECO:0000313" key="2">
    <source>
        <dbReference type="Proteomes" id="UP000789901"/>
    </source>
</evidence>
<comment type="caution">
    <text evidence="1">The sequence shown here is derived from an EMBL/GenBank/DDBJ whole genome shotgun (WGS) entry which is preliminary data.</text>
</comment>
<keyword evidence="2" id="KW-1185">Reference proteome</keyword>
<gene>
    <name evidence="1" type="ORF">GMARGA_LOCUS33301</name>
</gene>
<name>A0ABN7WPD9_GIGMA</name>
<organism evidence="1 2">
    <name type="scientific">Gigaspora margarita</name>
    <dbReference type="NCBI Taxonomy" id="4874"/>
    <lineage>
        <taxon>Eukaryota</taxon>
        <taxon>Fungi</taxon>
        <taxon>Fungi incertae sedis</taxon>
        <taxon>Mucoromycota</taxon>
        <taxon>Glomeromycotina</taxon>
        <taxon>Glomeromycetes</taxon>
        <taxon>Diversisporales</taxon>
        <taxon>Gigasporaceae</taxon>
        <taxon>Gigaspora</taxon>
    </lineage>
</organism>
<protein>
    <submittedName>
        <fullName evidence="1">1450_t:CDS:1</fullName>
    </submittedName>
</protein>
<dbReference type="Proteomes" id="UP000789901">
    <property type="component" value="Unassembled WGS sequence"/>
</dbReference>
<dbReference type="EMBL" id="CAJVQB010054814">
    <property type="protein sequence ID" value="CAG8836985.1"/>
    <property type="molecule type" value="Genomic_DNA"/>
</dbReference>
<sequence>NLKQPKVHNKMDIDQNKKTKIALSDQSLNKESKVEDISSSIWAILARNWISPDNYKIRAKINLTLWNISTYTRAIHIKKVLGLEYGTG</sequence>
<evidence type="ECO:0000313" key="1">
    <source>
        <dbReference type="EMBL" id="CAG8836985.1"/>
    </source>
</evidence>
<reference evidence="1 2" key="1">
    <citation type="submission" date="2021-06" db="EMBL/GenBank/DDBJ databases">
        <authorList>
            <person name="Kallberg Y."/>
            <person name="Tangrot J."/>
            <person name="Rosling A."/>
        </authorList>
    </citation>
    <scope>NUCLEOTIDE SEQUENCE [LARGE SCALE GENOMIC DNA]</scope>
    <source>
        <strain evidence="1 2">120-4 pot B 10/14</strain>
    </source>
</reference>